<dbReference type="InterPro" id="IPR050360">
    <property type="entry name" value="MFS_Sugar_Transporters"/>
</dbReference>
<feature type="transmembrane region" description="Helical" evidence="6">
    <location>
        <begin position="259"/>
        <end position="284"/>
    </location>
</feature>
<dbReference type="InterPro" id="IPR020846">
    <property type="entry name" value="MFS_dom"/>
</dbReference>
<dbReference type="EMBL" id="JAVRRF010000010">
    <property type="protein sequence ID" value="KAK5060934.1"/>
    <property type="molecule type" value="Genomic_DNA"/>
</dbReference>
<dbReference type="SUPFAM" id="SSF103473">
    <property type="entry name" value="MFS general substrate transporter"/>
    <property type="match status" value="1"/>
</dbReference>
<evidence type="ECO:0000256" key="2">
    <source>
        <dbReference type="ARBA" id="ARBA00010992"/>
    </source>
</evidence>
<feature type="transmembrane region" description="Helical" evidence="6">
    <location>
        <begin position="296"/>
        <end position="317"/>
    </location>
</feature>
<name>A0ABR0JCA3_9EURO</name>
<organism evidence="8 9">
    <name type="scientific">Exophiala sideris</name>
    <dbReference type="NCBI Taxonomy" id="1016849"/>
    <lineage>
        <taxon>Eukaryota</taxon>
        <taxon>Fungi</taxon>
        <taxon>Dikarya</taxon>
        <taxon>Ascomycota</taxon>
        <taxon>Pezizomycotina</taxon>
        <taxon>Eurotiomycetes</taxon>
        <taxon>Chaetothyriomycetidae</taxon>
        <taxon>Chaetothyriales</taxon>
        <taxon>Herpotrichiellaceae</taxon>
        <taxon>Exophiala</taxon>
    </lineage>
</organism>
<dbReference type="PROSITE" id="PS50850">
    <property type="entry name" value="MFS"/>
    <property type="match status" value="1"/>
</dbReference>
<comment type="caution">
    <text evidence="8">The sequence shown here is derived from an EMBL/GenBank/DDBJ whole genome shotgun (WGS) entry which is preliminary data.</text>
</comment>
<dbReference type="InterPro" id="IPR036259">
    <property type="entry name" value="MFS_trans_sf"/>
</dbReference>
<sequence>MTSNEWVQFSVGRIIAYYSVGLIENAVPSYQAEIAPASLRGFVAGSLMSIVTLGALWGTGMGKAVADYKTKAGWLIPVGVQLIPAAILTLSVPFTVESPRWLVLHNKKEKALKNLNRLRPKNLQENGATAAEINAIDYAIECSHAQKQGSWLDLFRGTYLRRTIICSLLFWFHESTGQQFVNSYGPTFFKQMGLGSAAFTYSVVAQAAGVAGALLTMLVVDRVGRRPILISGLTLAAFFNFLVAGVGSKPNPSPGEINLVIASIILLNFSCKYSINMLAFLTVAEIGGIKMRKKTLSFASSTDVVSAFIVTFCIPYLLGTPGANLGAKVGWLLGGDSVLGVLFVIFFVPELAGRSLEEVDELFEARLWAWQFRSYQTSGIGHRITELEEHNAQGGKVVLVEQLENLPENKEIPAA</sequence>
<evidence type="ECO:0000256" key="3">
    <source>
        <dbReference type="ARBA" id="ARBA00022692"/>
    </source>
</evidence>
<feature type="transmembrane region" description="Helical" evidence="6">
    <location>
        <begin position="39"/>
        <end position="60"/>
    </location>
</feature>
<evidence type="ECO:0000256" key="1">
    <source>
        <dbReference type="ARBA" id="ARBA00004141"/>
    </source>
</evidence>
<evidence type="ECO:0000256" key="4">
    <source>
        <dbReference type="ARBA" id="ARBA00022989"/>
    </source>
</evidence>
<evidence type="ECO:0000256" key="6">
    <source>
        <dbReference type="SAM" id="Phobius"/>
    </source>
</evidence>
<evidence type="ECO:0000259" key="7">
    <source>
        <dbReference type="PROSITE" id="PS50850"/>
    </source>
</evidence>
<proteinExistence type="inferred from homology"/>
<reference evidence="8 9" key="1">
    <citation type="submission" date="2023-08" db="EMBL/GenBank/DDBJ databases">
        <title>Black Yeasts Isolated from many extreme environments.</title>
        <authorList>
            <person name="Coleine C."/>
            <person name="Stajich J.E."/>
            <person name="Selbmann L."/>
        </authorList>
    </citation>
    <scope>NUCLEOTIDE SEQUENCE [LARGE SCALE GENOMIC DNA]</scope>
    <source>
        <strain evidence="8 9">CCFEE 6328</strain>
    </source>
</reference>
<evidence type="ECO:0000313" key="8">
    <source>
        <dbReference type="EMBL" id="KAK5060934.1"/>
    </source>
</evidence>
<evidence type="ECO:0000313" key="9">
    <source>
        <dbReference type="Proteomes" id="UP001345691"/>
    </source>
</evidence>
<dbReference type="InterPro" id="IPR005828">
    <property type="entry name" value="MFS_sugar_transport-like"/>
</dbReference>
<comment type="subcellular location">
    <subcellularLocation>
        <location evidence="1">Membrane</location>
        <topology evidence="1">Multi-pass membrane protein</topology>
    </subcellularLocation>
</comment>
<keyword evidence="3 6" id="KW-0812">Transmembrane</keyword>
<dbReference type="Gene3D" id="1.20.1250.20">
    <property type="entry name" value="MFS general substrate transporter like domains"/>
    <property type="match status" value="1"/>
</dbReference>
<dbReference type="PANTHER" id="PTHR48022:SF2">
    <property type="entry name" value="PLASTIDIC GLUCOSE TRANSPORTER 4"/>
    <property type="match status" value="1"/>
</dbReference>
<protein>
    <recommendedName>
        <fullName evidence="7">Major facilitator superfamily (MFS) profile domain-containing protein</fullName>
    </recommendedName>
</protein>
<gene>
    <name evidence="8" type="ORF">LTR69_005533</name>
</gene>
<dbReference type="Proteomes" id="UP001345691">
    <property type="component" value="Unassembled WGS sequence"/>
</dbReference>
<feature type="transmembrane region" description="Helical" evidence="6">
    <location>
        <begin position="329"/>
        <end position="348"/>
    </location>
</feature>
<keyword evidence="5 6" id="KW-0472">Membrane</keyword>
<feature type="domain" description="Major facilitator superfamily (MFS) profile" evidence="7">
    <location>
        <begin position="1"/>
        <end position="352"/>
    </location>
</feature>
<dbReference type="PANTHER" id="PTHR48022">
    <property type="entry name" value="PLASTIDIC GLUCOSE TRANSPORTER 4"/>
    <property type="match status" value="1"/>
</dbReference>
<evidence type="ECO:0000256" key="5">
    <source>
        <dbReference type="ARBA" id="ARBA00023136"/>
    </source>
</evidence>
<dbReference type="PROSITE" id="PS00216">
    <property type="entry name" value="SUGAR_TRANSPORT_1"/>
    <property type="match status" value="1"/>
</dbReference>
<feature type="transmembrane region" description="Helical" evidence="6">
    <location>
        <begin position="72"/>
        <end position="94"/>
    </location>
</feature>
<keyword evidence="9" id="KW-1185">Reference proteome</keyword>
<feature type="transmembrane region" description="Helical" evidence="6">
    <location>
        <begin position="198"/>
        <end position="220"/>
    </location>
</feature>
<keyword evidence="4 6" id="KW-1133">Transmembrane helix</keyword>
<comment type="similarity">
    <text evidence="2">Belongs to the major facilitator superfamily. Sugar transporter (TC 2.A.1.1) family.</text>
</comment>
<accession>A0ABR0JCA3</accession>
<feature type="transmembrane region" description="Helical" evidence="6">
    <location>
        <begin position="227"/>
        <end position="247"/>
    </location>
</feature>
<dbReference type="Pfam" id="PF00083">
    <property type="entry name" value="Sugar_tr"/>
    <property type="match status" value="1"/>
</dbReference>
<dbReference type="InterPro" id="IPR005829">
    <property type="entry name" value="Sugar_transporter_CS"/>
</dbReference>